<gene>
    <name evidence="2" type="ORF">GCM10007140_01250</name>
</gene>
<dbReference type="AlphaFoldDB" id="A0A917EKQ8"/>
<feature type="domain" description="Aminoglycoside phosphotransferase" evidence="1">
    <location>
        <begin position="16"/>
        <end position="238"/>
    </location>
</feature>
<dbReference type="SUPFAM" id="SSF56112">
    <property type="entry name" value="Protein kinase-like (PK-like)"/>
    <property type="match status" value="1"/>
</dbReference>
<protein>
    <submittedName>
        <fullName evidence="2">Aminoglycoside phosphotransferase</fullName>
    </submittedName>
</protein>
<dbReference type="PANTHER" id="PTHR41283:SF1">
    <property type="entry name" value="AMINOGLYCOSIDE PHOSPHOTRANSFERASE DOMAIN-CONTAINING PROTEIN"/>
    <property type="match status" value="1"/>
</dbReference>
<organism evidence="2 3">
    <name type="scientific">Priestia taiwanensis</name>
    <dbReference type="NCBI Taxonomy" id="1347902"/>
    <lineage>
        <taxon>Bacteria</taxon>
        <taxon>Bacillati</taxon>
        <taxon>Bacillota</taxon>
        <taxon>Bacilli</taxon>
        <taxon>Bacillales</taxon>
        <taxon>Bacillaceae</taxon>
        <taxon>Priestia</taxon>
    </lineage>
</organism>
<evidence type="ECO:0000313" key="3">
    <source>
        <dbReference type="Proteomes" id="UP000605259"/>
    </source>
</evidence>
<evidence type="ECO:0000259" key="1">
    <source>
        <dbReference type="Pfam" id="PF01636"/>
    </source>
</evidence>
<dbReference type="InterPro" id="IPR002575">
    <property type="entry name" value="Aminoglycoside_PTrfase"/>
</dbReference>
<dbReference type="Pfam" id="PF01636">
    <property type="entry name" value="APH"/>
    <property type="match status" value="1"/>
</dbReference>
<name>A0A917EKQ8_9BACI</name>
<dbReference type="Proteomes" id="UP000605259">
    <property type="component" value="Unassembled WGS sequence"/>
</dbReference>
<reference evidence="2" key="2">
    <citation type="submission" date="2020-09" db="EMBL/GenBank/DDBJ databases">
        <authorList>
            <person name="Sun Q."/>
            <person name="Zhou Y."/>
        </authorList>
    </citation>
    <scope>NUCLEOTIDE SEQUENCE</scope>
    <source>
        <strain evidence="2">CGMCC 1.12698</strain>
    </source>
</reference>
<evidence type="ECO:0000313" key="2">
    <source>
        <dbReference type="EMBL" id="GGE54699.1"/>
    </source>
</evidence>
<comment type="caution">
    <text evidence="2">The sequence shown here is derived from an EMBL/GenBank/DDBJ whole genome shotgun (WGS) entry which is preliminary data.</text>
</comment>
<dbReference type="RefSeq" id="WP_188386535.1">
    <property type="nucleotide sequence ID" value="NZ_BMFK01000001.1"/>
</dbReference>
<dbReference type="PANTHER" id="PTHR41283">
    <property type="entry name" value="AMINOGLYCOSIDE PHOSPHOTRANSFERASE"/>
    <property type="match status" value="1"/>
</dbReference>
<dbReference type="Gene3D" id="3.90.1200.10">
    <property type="match status" value="1"/>
</dbReference>
<dbReference type="InterPro" id="IPR011009">
    <property type="entry name" value="Kinase-like_dom_sf"/>
</dbReference>
<reference evidence="2" key="1">
    <citation type="journal article" date="2014" name="Int. J. Syst. Evol. Microbiol.">
        <title>Complete genome sequence of Corynebacterium casei LMG S-19264T (=DSM 44701T), isolated from a smear-ripened cheese.</title>
        <authorList>
            <consortium name="US DOE Joint Genome Institute (JGI-PGF)"/>
            <person name="Walter F."/>
            <person name="Albersmeier A."/>
            <person name="Kalinowski J."/>
            <person name="Ruckert C."/>
        </authorList>
    </citation>
    <scope>NUCLEOTIDE SEQUENCE</scope>
    <source>
        <strain evidence="2">CGMCC 1.12698</strain>
    </source>
</reference>
<sequence>MEKLINEHLGYIKQTTEITKGFSFDKKYVIELTDGTKYFIKVCDIKEATRKETEMNYMKQLEERGVIMASPVTFLRDDKKCIQVFRHIEGQDGRDILHTLPEHTQYTIGYEAGKILRRIHTLTIANTEKTWEEMFWTKHERYRLLLEEVPPHPIDMDTVLSFIYEHRHLLQDRPIVFQHDDYHPANIMIHHEQFEAVIDFGRFDIGDAYQEFYKVALFTRNDSVPFAVGQINGYFYDEGEVPMNFWQLYTLYAAMSLAPDIVWTNKVVPDRIEDSYKRLQTIYDDHKGFTEYVPGWYREYRIKT</sequence>
<dbReference type="EMBL" id="BMFK01000001">
    <property type="protein sequence ID" value="GGE54699.1"/>
    <property type="molecule type" value="Genomic_DNA"/>
</dbReference>
<keyword evidence="3" id="KW-1185">Reference proteome</keyword>
<accession>A0A917EKQ8</accession>
<proteinExistence type="predicted"/>